<proteinExistence type="predicted"/>
<dbReference type="Pfam" id="PF13505">
    <property type="entry name" value="OMP_b-brl"/>
    <property type="match status" value="1"/>
</dbReference>
<evidence type="ECO:0000259" key="2">
    <source>
        <dbReference type="Pfam" id="PF13505"/>
    </source>
</evidence>
<dbReference type="SUPFAM" id="SSF56925">
    <property type="entry name" value="OMPA-like"/>
    <property type="match status" value="1"/>
</dbReference>
<organism evidence="3 4">
    <name type="scientific">Chlorobium phaeovibrioides</name>
    <dbReference type="NCBI Taxonomy" id="1094"/>
    <lineage>
        <taxon>Bacteria</taxon>
        <taxon>Pseudomonadati</taxon>
        <taxon>Chlorobiota</taxon>
        <taxon>Chlorobiia</taxon>
        <taxon>Chlorobiales</taxon>
        <taxon>Chlorobiaceae</taxon>
        <taxon>Chlorobium/Pelodictyon group</taxon>
        <taxon>Chlorobium</taxon>
    </lineage>
</organism>
<dbReference type="AlphaFoldDB" id="A0A3S0LPE9"/>
<evidence type="ECO:0000313" key="3">
    <source>
        <dbReference type="EMBL" id="RTY37505.1"/>
    </source>
</evidence>
<evidence type="ECO:0000313" key="4">
    <source>
        <dbReference type="Proteomes" id="UP000279908"/>
    </source>
</evidence>
<dbReference type="EMBL" id="RXYK01000009">
    <property type="protein sequence ID" value="RTY37505.1"/>
    <property type="molecule type" value="Genomic_DNA"/>
</dbReference>
<comment type="caution">
    <text evidence="3">The sequence shown here is derived from an EMBL/GenBank/DDBJ whole genome shotgun (WGS) entry which is preliminary data.</text>
</comment>
<dbReference type="Proteomes" id="UP000279908">
    <property type="component" value="Unassembled WGS sequence"/>
</dbReference>
<gene>
    <name evidence="3" type="ORF">EKD02_06620</name>
</gene>
<name>A0A3S0LPE9_CHLPH</name>
<sequence>MRSRNSDLSASSRKMELRSIPRIITWWNVPGASSLGPLGIVNPLYCYVSRVLFPQYINMLFIHDIQQRPLVFVYASMQEVGWEFPPNTTHTTMKKIVMTLMAAGLIAAPSLASAETTPYVSLSAGIGMMNNSDVDLESGAIWSASDHDVEYDSGYALEGAFGVKKDMFRAELAIGYQVQDANKVFDTKWDGLEVSLLSFMANGYADFKMDGGISPYLMGGLGFATVDVSDSSVSADVTPFAWQLGAGVGVPATDNITVDLGYRYFSTADVDIDSTVYDSIGFSTSKILLGMRYSF</sequence>
<dbReference type="InterPro" id="IPR027385">
    <property type="entry name" value="Beta-barrel_OMP"/>
</dbReference>
<keyword evidence="1" id="KW-0732">Signal</keyword>
<feature type="domain" description="Outer membrane protein beta-barrel" evidence="2">
    <location>
        <begin position="99"/>
        <end position="295"/>
    </location>
</feature>
<dbReference type="Gene3D" id="2.40.160.20">
    <property type="match status" value="1"/>
</dbReference>
<evidence type="ECO:0000256" key="1">
    <source>
        <dbReference type="ARBA" id="ARBA00022729"/>
    </source>
</evidence>
<accession>A0A3S0LPE9</accession>
<reference evidence="3 4" key="1">
    <citation type="submission" date="2018-12" db="EMBL/GenBank/DDBJ databases">
        <authorList>
            <person name="Lunina O.N."/>
            <person name="Grouzdev D.S."/>
            <person name="Gorlenko V.M."/>
            <person name="Savvichev A.S."/>
        </authorList>
    </citation>
    <scope>NUCLEOTIDE SEQUENCE [LARGE SCALE GENOMIC DNA]</scope>
    <source>
        <strain evidence="3 4">BrKhr-17</strain>
    </source>
</reference>
<protein>
    <submittedName>
        <fullName evidence="3">Porin family protein</fullName>
    </submittedName>
</protein>
<dbReference type="InterPro" id="IPR011250">
    <property type="entry name" value="OMP/PagP_B-barrel"/>
</dbReference>